<reference evidence="3" key="2">
    <citation type="submission" date="2020-08" db="EMBL/GenBank/DDBJ databases">
        <authorList>
            <person name="Kikuchi T."/>
        </authorList>
    </citation>
    <scope>NUCLEOTIDE SEQUENCE</scope>
    <source>
        <strain evidence="2">Ka4C1</strain>
    </source>
</reference>
<dbReference type="EMBL" id="CAJFDI010000003">
    <property type="protein sequence ID" value="CAD5219505.1"/>
    <property type="molecule type" value="Genomic_DNA"/>
</dbReference>
<dbReference type="WBParaSite" id="BXY_0302700.1">
    <property type="protein sequence ID" value="BXY_0302700.1"/>
    <property type="gene ID" value="BXY_0302700"/>
</dbReference>
<keyword evidence="1" id="KW-0732">Signal</keyword>
<evidence type="ECO:0000313" key="2">
    <source>
        <dbReference type="EMBL" id="CAD5219505.1"/>
    </source>
</evidence>
<evidence type="ECO:0000313" key="4">
    <source>
        <dbReference type="Proteomes" id="UP000095284"/>
    </source>
</evidence>
<organism evidence="4 6">
    <name type="scientific">Bursaphelenchus xylophilus</name>
    <name type="common">Pinewood nematode worm</name>
    <name type="synonym">Aphelenchoides xylophilus</name>
    <dbReference type="NCBI Taxonomy" id="6326"/>
    <lineage>
        <taxon>Eukaryota</taxon>
        <taxon>Metazoa</taxon>
        <taxon>Ecdysozoa</taxon>
        <taxon>Nematoda</taxon>
        <taxon>Chromadorea</taxon>
        <taxon>Rhabditida</taxon>
        <taxon>Tylenchina</taxon>
        <taxon>Tylenchomorpha</taxon>
        <taxon>Aphelenchoidea</taxon>
        <taxon>Aphelenchoididae</taxon>
        <taxon>Bursaphelenchus</taxon>
    </lineage>
</organism>
<gene>
    <name evidence="2" type="ORF">BXYJ_LOCUS5712</name>
</gene>
<sequence>MAVVFANLHILCMLMGTAATVQVDTIKQVVEAPMNRLEGKNKSCVDQFGRQIPLDVPSCDSYFVISGRRAVIEPSTVISKKKLIQGLPDSLKAPMEQRIKDFDEKFKKECSNAPFYCQFLLRDVVFPATSISSLLGVCAPCKPNEVKTINRLLQTPNEQFFLPMEGSIDFNVMLQSEGKQWVIDHNADELLLSTTGNSSKWLQSPTFAVRLSLTGKEKGGNLSMTLSYSTFVAERKKRQIKKPKVFVRRDPHQVTTVFHFDKMIPFPMVWVPQWASATSFFKSQQGYLGLSELAGSFFTYCNYTSIAKLSNDGWTSLCGRIYFINGSSNAELEKIAAVLVVNKFQPELSVDRCTMQMIRVVHSEGARKNESIFWGQHVTTILCMCNASMSDRRCDKRFNENPLDPRTIASITQTTCLHKEQHQINATASTGYYSYCVYSETRLWGVTTVFRGEPCYTMNDEPVRARIWKGACYACCHASPEYPCNMKFRKGTPFLGVFNECQYKLRYGKPNLHSLEVFEFPKTLPYAQHVLLPRADLIDVNKEFDKLMGFFHMDLRNFLITSVATFNPIGHAYFERVSDFSYKISSNATHRNRKMRTLCSISTWRKMELTMGCRCFVVNETDLQCCCLKRALADAARLMSLQFRKKIQGDPIDELNYSWAYRESVAVNKDVFEEE</sequence>
<feature type="chain" id="PRO_5036021898" evidence="1">
    <location>
        <begin position="20"/>
        <end position="675"/>
    </location>
</feature>
<name>A0A1I7RQN2_BURXY</name>
<dbReference type="Proteomes" id="UP000095284">
    <property type="component" value="Unplaced"/>
</dbReference>
<dbReference type="OrthoDB" id="10659058at2759"/>
<accession>A0A1I7RQN2</accession>
<protein>
    <submittedName>
        <fullName evidence="2">(pine wood nematode) hypothetical protein</fullName>
    </submittedName>
</protein>
<dbReference type="EMBL" id="CAJFCV020000003">
    <property type="protein sequence ID" value="CAG9104853.1"/>
    <property type="molecule type" value="Genomic_DNA"/>
</dbReference>
<proteinExistence type="predicted"/>
<evidence type="ECO:0000313" key="6">
    <source>
        <dbReference type="WBParaSite" id="BXY_0302700.1"/>
    </source>
</evidence>
<evidence type="ECO:0000256" key="1">
    <source>
        <dbReference type="SAM" id="SignalP"/>
    </source>
</evidence>
<evidence type="ECO:0000313" key="3">
    <source>
        <dbReference type="EMBL" id="CAG9104853.1"/>
    </source>
</evidence>
<keyword evidence="5" id="KW-1185">Reference proteome</keyword>
<evidence type="ECO:0000313" key="5">
    <source>
        <dbReference type="Proteomes" id="UP000659654"/>
    </source>
</evidence>
<dbReference type="AlphaFoldDB" id="A0A1I7RQN2"/>
<reference evidence="6" key="1">
    <citation type="submission" date="2016-11" db="UniProtKB">
        <authorList>
            <consortium name="WormBaseParasite"/>
        </authorList>
    </citation>
    <scope>IDENTIFICATION</scope>
</reference>
<dbReference type="Proteomes" id="UP000582659">
    <property type="component" value="Unassembled WGS sequence"/>
</dbReference>
<feature type="signal peptide" evidence="1">
    <location>
        <begin position="1"/>
        <end position="19"/>
    </location>
</feature>
<dbReference type="Proteomes" id="UP000659654">
    <property type="component" value="Unassembled WGS sequence"/>
</dbReference>